<proteinExistence type="predicted"/>
<evidence type="ECO:0000259" key="7">
    <source>
        <dbReference type="Pfam" id="PF02687"/>
    </source>
</evidence>
<keyword evidence="2" id="KW-1003">Cell membrane</keyword>
<dbReference type="RefSeq" id="WP_115498157.1">
    <property type="nucleotide sequence ID" value="NZ_JACRTI010000004.1"/>
</dbReference>
<dbReference type="InterPro" id="IPR025857">
    <property type="entry name" value="MacB_PCD"/>
</dbReference>
<reference evidence="10 11" key="1">
    <citation type="submission" date="2018-07" db="EMBL/GenBank/DDBJ databases">
        <title>Parabacteroides acidifaciens nov. sp., isolated from human feces.</title>
        <authorList>
            <person name="Wang Y.J."/>
        </authorList>
    </citation>
    <scope>NUCLEOTIDE SEQUENCE [LARGE SCALE GENOMIC DNA]</scope>
    <source>
        <strain evidence="10 11">426-9</strain>
    </source>
</reference>
<dbReference type="Pfam" id="PF02687">
    <property type="entry name" value="FtsX"/>
    <property type="match status" value="1"/>
</dbReference>
<evidence type="ECO:0000256" key="5">
    <source>
        <dbReference type="ARBA" id="ARBA00023136"/>
    </source>
</evidence>
<dbReference type="Pfam" id="PF12704">
    <property type="entry name" value="MacB_PCD"/>
    <property type="match status" value="1"/>
</dbReference>
<evidence type="ECO:0000256" key="3">
    <source>
        <dbReference type="ARBA" id="ARBA00022692"/>
    </source>
</evidence>
<evidence type="ECO:0000259" key="8">
    <source>
        <dbReference type="Pfam" id="PF12704"/>
    </source>
</evidence>
<keyword evidence="3 6" id="KW-0812">Transmembrane</keyword>
<feature type="transmembrane region" description="Helical" evidence="6">
    <location>
        <begin position="349"/>
        <end position="369"/>
    </location>
</feature>
<feature type="domain" description="ABC3 transporter permease C-terminal" evidence="7">
    <location>
        <begin position="298"/>
        <end position="429"/>
    </location>
</feature>
<dbReference type="GO" id="GO:0022857">
    <property type="term" value="F:transmembrane transporter activity"/>
    <property type="evidence" value="ECO:0007669"/>
    <property type="project" value="TreeGrafter"/>
</dbReference>
<dbReference type="InterPro" id="IPR003838">
    <property type="entry name" value="ABC3_permease_C"/>
</dbReference>
<evidence type="ECO:0000313" key="10">
    <source>
        <dbReference type="EMBL" id="RDU50637.1"/>
    </source>
</evidence>
<feature type="transmembrane region" description="Helical" evidence="6">
    <location>
        <begin position="293"/>
        <end position="312"/>
    </location>
</feature>
<keyword evidence="12" id="KW-1185">Reference proteome</keyword>
<evidence type="ECO:0000256" key="2">
    <source>
        <dbReference type="ARBA" id="ARBA00022475"/>
    </source>
</evidence>
<feature type="transmembrane region" description="Helical" evidence="6">
    <location>
        <begin position="21"/>
        <end position="43"/>
    </location>
</feature>
<dbReference type="AlphaFoldDB" id="A0A3D8HJ76"/>
<protein>
    <submittedName>
        <fullName evidence="10">ABC transporter permease</fullName>
    </submittedName>
</protein>
<organism evidence="10 11">
    <name type="scientific">Parabacteroides acidifaciens</name>
    <dbReference type="NCBI Taxonomy" id="2290935"/>
    <lineage>
        <taxon>Bacteria</taxon>
        <taxon>Pseudomonadati</taxon>
        <taxon>Bacteroidota</taxon>
        <taxon>Bacteroidia</taxon>
        <taxon>Bacteroidales</taxon>
        <taxon>Tannerellaceae</taxon>
        <taxon>Parabacteroides</taxon>
    </lineage>
</organism>
<name>A0A3D8HJ76_9BACT</name>
<comment type="caution">
    <text evidence="10">The sequence shown here is derived from an EMBL/GenBank/DDBJ whole genome shotgun (WGS) entry which is preliminary data.</text>
</comment>
<accession>A0A3D8HJ76</accession>
<gene>
    <name evidence="10" type="ORF">DWU89_02800</name>
    <name evidence="9" type="ORF">H8784_02750</name>
</gene>
<feature type="transmembrane region" description="Helical" evidence="6">
    <location>
        <begin position="389"/>
        <end position="415"/>
    </location>
</feature>
<dbReference type="PANTHER" id="PTHR30572">
    <property type="entry name" value="MEMBRANE COMPONENT OF TRANSPORTER-RELATED"/>
    <property type="match status" value="1"/>
</dbReference>
<comment type="subcellular location">
    <subcellularLocation>
        <location evidence="1">Cell membrane</location>
        <topology evidence="1">Multi-pass membrane protein</topology>
    </subcellularLocation>
</comment>
<evidence type="ECO:0000256" key="6">
    <source>
        <dbReference type="SAM" id="Phobius"/>
    </source>
</evidence>
<evidence type="ECO:0000313" key="12">
    <source>
        <dbReference type="Proteomes" id="UP000629596"/>
    </source>
</evidence>
<keyword evidence="4 6" id="KW-1133">Transmembrane helix</keyword>
<dbReference type="GO" id="GO:0005886">
    <property type="term" value="C:plasma membrane"/>
    <property type="evidence" value="ECO:0007669"/>
    <property type="project" value="UniProtKB-SubCell"/>
</dbReference>
<dbReference type="PANTHER" id="PTHR30572:SF18">
    <property type="entry name" value="ABC-TYPE MACROLIDE FAMILY EXPORT SYSTEM PERMEASE COMPONENT 2"/>
    <property type="match status" value="1"/>
</dbReference>
<evidence type="ECO:0000313" key="9">
    <source>
        <dbReference type="EMBL" id="MBC8600635.1"/>
    </source>
</evidence>
<dbReference type="EMBL" id="QREV01000004">
    <property type="protein sequence ID" value="RDU50637.1"/>
    <property type="molecule type" value="Genomic_DNA"/>
</dbReference>
<keyword evidence="5 6" id="KW-0472">Membrane</keyword>
<reference evidence="9 12" key="2">
    <citation type="submission" date="2020-08" db="EMBL/GenBank/DDBJ databases">
        <title>Genome public.</title>
        <authorList>
            <person name="Liu C."/>
            <person name="Sun Q."/>
        </authorList>
    </citation>
    <scope>NUCLEOTIDE SEQUENCE [LARGE SCALE GENOMIC DNA]</scope>
    <source>
        <strain evidence="9 12">426_9</strain>
    </source>
</reference>
<feature type="domain" description="MacB-like periplasmic core" evidence="8">
    <location>
        <begin position="20"/>
        <end position="254"/>
    </location>
</feature>
<dbReference type="Proteomes" id="UP000629596">
    <property type="component" value="Unassembled WGS sequence"/>
</dbReference>
<evidence type="ECO:0000313" key="11">
    <source>
        <dbReference type="Proteomes" id="UP000256321"/>
    </source>
</evidence>
<evidence type="ECO:0000256" key="4">
    <source>
        <dbReference type="ARBA" id="ARBA00022989"/>
    </source>
</evidence>
<dbReference type="EMBL" id="JACRTI010000004">
    <property type="protein sequence ID" value="MBC8600635.1"/>
    <property type="molecule type" value="Genomic_DNA"/>
</dbReference>
<dbReference type="Proteomes" id="UP000256321">
    <property type="component" value="Unassembled WGS sequence"/>
</dbReference>
<dbReference type="InterPro" id="IPR050250">
    <property type="entry name" value="Macrolide_Exporter_MacB"/>
</dbReference>
<evidence type="ECO:0000256" key="1">
    <source>
        <dbReference type="ARBA" id="ARBA00004651"/>
    </source>
</evidence>
<sequence>MYKQYLRQAWQLMKQNRFFSAVYIIGTGLAISMVMVMAVVYHIRTANIAPEVNRDRMCYVTNVSFNMNDDKGHLNSCVGPRFAKEVMYNLKTPEAVAVATMTQMMPFTVGDVFMQAPGHDEAPKVSLMGCNDQFWRVYAFTFEEGKPFTEADFQSGLPRAVLTESLSRKLFRKTEVTGQTVLINDVKYIVSGVVADVSGVASDVCADVWIPYTSMAVIMNKMADEKEGSANILVANILLRDADDIGLLKDELAQEVKRYNTTLTEGQVTCNDPVSYVDQMVGSLLRMDVKQTYMTLSIVLLLFLLVPALNLSGLNTSHMQDRIPEIGVRKAFGAPRGTLMSQIFVENMLLMLPGGVAGLLFSYVLVFLFRNLLLSSGVFAMQMGTGGSIFLSAGMLLNWEVFLYAFVVCLVLNLLSSMVPAWRAVKVNITEALNA</sequence>